<dbReference type="PROSITE" id="PS51318">
    <property type="entry name" value="TAT"/>
    <property type="match status" value="1"/>
</dbReference>
<dbReference type="InterPro" id="IPR006311">
    <property type="entry name" value="TAT_signal"/>
</dbReference>
<dbReference type="RefSeq" id="WP_345480943.1">
    <property type="nucleotide sequence ID" value="NZ_BAABLP010000004.1"/>
</dbReference>
<comment type="caution">
    <text evidence="2">The sequence shown here is derived from an EMBL/GenBank/DDBJ whole genome shotgun (WGS) entry which is preliminary data.</text>
</comment>
<feature type="region of interest" description="Disordered" evidence="1">
    <location>
        <begin position="34"/>
        <end position="84"/>
    </location>
</feature>
<evidence type="ECO:0008006" key="4">
    <source>
        <dbReference type="Google" id="ProtNLM"/>
    </source>
</evidence>
<protein>
    <recommendedName>
        <fullName evidence="4">DUF5666 domain-containing protein</fullName>
    </recommendedName>
</protein>
<feature type="compositionally biased region" description="Low complexity" evidence="1">
    <location>
        <begin position="174"/>
        <end position="213"/>
    </location>
</feature>
<dbReference type="Proteomes" id="UP001500121">
    <property type="component" value="Unassembled WGS sequence"/>
</dbReference>
<sequence length="228" mass="21033">MQSFLRPSRRAAIVGGAAGLALVGAVGFGTVAFADSAPTPGASQSAPAPAASGAPSGAPAAPGAPGGPAAPGAGGPGAKAHAPHIGGKVLTVDGSTVTVKDHDGFTRTIRLGDDVKVTKDDASSSTSAIAKGAWIEASGTVDSNGTTLDATEVRIGQPTPPKGGPIGPGGRAGAQGAPAAPEGGAKPQAPEAPAASGSAAPAAPQAPTASGAPEAPAPQGSASAATGS</sequence>
<reference evidence="3" key="1">
    <citation type="journal article" date="2019" name="Int. J. Syst. Evol. Microbiol.">
        <title>The Global Catalogue of Microorganisms (GCM) 10K type strain sequencing project: providing services to taxonomists for standard genome sequencing and annotation.</title>
        <authorList>
            <consortium name="The Broad Institute Genomics Platform"/>
            <consortium name="The Broad Institute Genome Sequencing Center for Infectious Disease"/>
            <person name="Wu L."/>
            <person name="Ma J."/>
        </authorList>
    </citation>
    <scope>NUCLEOTIDE SEQUENCE [LARGE SCALE GENOMIC DNA]</scope>
    <source>
        <strain evidence="3">JCM 19015</strain>
    </source>
</reference>
<organism evidence="2 3">
    <name type="scientific">Amnibacterium soli</name>
    <dbReference type="NCBI Taxonomy" id="1282736"/>
    <lineage>
        <taxon>Bacteria</taxon>
        <taxon>Bacillati</taxon>
        <taxon>Actinomycetota</taxon>
        <taxon>Actinomycetes</taxon>
        <taxon>Micrococcales</taxon>
        <taxon>Microbacteriaceae</taxon>
        <taxon>Amnibacterium</taxon>
    </lineage>
</organism>
<proteinExistence type="predicted"/>
<evidence type="ECO:0000256" key="1">
    <source>
        <dbReference type="SAM" id="MobiDB-lite"/>
    </source>
</evidence>
<keyword evidence="3" id="KW-1185">Reference proteome</keyword>
<name>A0ABP8Z5S2_9MICO</name>
<evidence type="ECO:0000313" key="2">
    <source>
        <dbReference type="EMBL" id="GAA4747337.1"/>
    </source>
</evidence>
<feature type="region of interest" description="Disordered" evidence="1">
    <location>
        <begin position="152"/>
        <end position="228"/>
    </location>
</feature>
<gene>
    <name evidence="2" type="ORF">GCM10025783_19300</name>
</gene>
<accession>A0ABP8Z5S2</accession>
<feature type="compositionally biased region" description="Low complexity" evidence="1">
    <location>
        <begin position="34"/>
        <end position="63"/>
    </location>
</feature>
<evidence type="ECO:0000313" key="3">
    <source>
        <dbReference type="Proteomes" id="UP001500121"/>
    </source>
</evidence>
<dbReference type="EMBL" id="BAABLP010000004">
    <property type="protein sequence ID" value="GAA4747337.1"/>
    <property type="molecule type" value="Genomic_DNA"/>
</dbReference>
<feature type="compositionally biased region" description="Gly residues" evidence="1">
    <location>
        <begin position="164"/>
        <end position="173"/>
    </location>
</feature>